<gene>
    <name evidence="2" type="ORF">BLNAU_6453</name>
</gene>
<dbReference type="Proteomes" id="UP001281761">
    <property type="component" value="Unassembled WGS sequence"/>
</dbReference>
<feature type="transmembrane region" description="Helical" evidence="1">
    <location>
        <begin position="179"/>
        <end position="197"/>
    </location>
</feature>
<comment type="caution">
    <text evidence="2">The sequence shown here is derived from an EMBL/GenBank/DDBJ whole genome shotgun (WGS) entry which is preliminary data.</text>
</comment>
<dbReference type="PANTHER" id="PTHR21274">
    <property type="entry name" value="MECKELIN"/>
    <property type="match status" value="1"/>
</dbReference>
<keyword evidence="3" id="KW-1185">Reference proteome</keyword>
<dbReference type="InterPro" id="IPR019170">
    <property type="entry name" value="Meckelin"/>
</dbReference>
<keyword evidence="1" id="KW-0472">Membrane</keyword>
<evidence type="ECO:0000256" key="1">
    <source>
        <dbReference type="SAM" id="Phobius"/>
    </source>
</evidence>
<sequence>MIFIFLLTGISANDIQNDIIPHTPSLRSAKSKLGDRIQSETSVQEIVAFDDLNHTQYDFGPVQSNQTTSKVMLVYIILFYIVVGVAFIVSIVRCFCVYREEQAQDITPVILIRFVIVLFETYGNLLMFLNAVYSIIWFIAYTGYRSTTDVVQANPSIFRHLALCEKWGQLQARRQTSSTLSMLVVCLVLTLSTGLQFEQGSLSGSLLRTAPRFGFEVLIWVGTSVVQYLFMNVFYYRFVRNPWIDFVEDCCLSNTSLILLPRRQHGYYIHGKGVHPYSEVGMLEVLQNVQAEKDKTTALRGLIPNDNTITFEVYLQRGVRQEYDTSYLQATEALSSNISTRVGGNNHRLDEAIVQSATSYDSLNKFFRSWIERLQSTQEIEVRSTTMMDRLISFPPNLNESHASIFFRDSDEDHFRSVTIGGVEWSFIFIELFIFMCCDFLTQNRSVCSFIATWVLSKAILFLRGYMGKVNIKKKTMTDHRLF</sequence>
<organism evidence="2 3">
    <name type="scientific">Blattamonas nauphoetae</name>
    <dbReference type="NCBI Taxonomy" id="2049346"/>
    <lineage>
        <taxon>Eukaryota</taxon>
        <taxon>Metamonada</taxon>
        <taxon>Preaxostyla</taxon>
        <taxon>Oxymonadida</taxon>
        <taxon>Blattamonas</taxon>
    </lineage>
</organism>
<feature type="transmembrane region" description="Helical" evidence="1">
    <location>
        <begin position="217"/>
        <end position="236"/>
    </location>
</feature>
<accession>A0ABQ9Y4P0</accession>
<keyword evidence="1" id="KW-1133">Transmembrane helix</keyword>
<feature type="transmembrane region" description="Helical" evidence="1">
    <location>
        <begin position="72"/>
        <end position="96"/>
    </location>
</feature>
<dbReference type="EMBL" id="JARBJD010000036">
    <property type="protein sequence ID" value="KAK2958684.1"/>
    <property type="molecule type" value="Genomic_DNA"/>
</dbReference>
<feature type="transmembrane region" description="Helical" evidence="1">
    <location>
        <begin position="449"/>
        <end position="467"/>
    </location>
</feature>
<dbReference type="Pfam" id="PF09773">
    <property type="entry name" value="Meckelin"/>
    <property type="match status" value="1"/>
</dbReference>
<feature type="transmembrane region" description="Helical" evidence="1">
    <location>
        <begin position="425"/>
        <end position="443"/>
    </location>
</feature>
<dbReference type="PANTHER" id="PTHR21274:SF0">
    <property type="entry name" value="MECKELIN"/>
    <property type="match status" value="1"/>
</dbReference>
<reference evidence="2 3" key="1">
    <citation type="journal article" date="2022" name="bioRxiv">
        <title>Genomics of Preaxostyla Flagellates Illuminates Evolutionary Transitions and the Path Towards Mitochondrial Loss.</title>
        <authorList>
            <person name="Novak L.V.F."/>
            <person name="Treitli S.C."/>
            <person name="Pyrih J."/>
            <person name="Halakuc P."/>
            <person name="Pipaliya S.V."/>
            <person name="Vacek V."/>
            <person name="Brzon O."/>
            <person name="Soukal P."/>
            <person name="Eme L."/>
            <person name="Dacks J.B."/>
            <person name="Karnkowska A."/>
            <person name="Elias M."/>
            <person name="Hampl V."/>
        </authorList>
    </citation>
    <scope>NUCLEOTIDE SEQUENCE [LARGE SCALE GENOMIC DNA]</scope>
    <source>
        <strain evidence="2">NAU3</strain>
        <tissue evidence="2">Gut</tissue>
    </source>
</reference>
<evidence type="ECO:0000313" key="2">
    <source>
        <dbReference type="EMBL" id="KAK2958684.1"/>
    </source>
</evidence>
<keyword evidence="1" id="KW-0812">Transmembrane</keyword>
<name>A0ABQ9Y4P0_9EUKA</name>
<evidence type="ECO:0000313" key="3">
    <source>
        <dbReference type="Proteomes" id="UP001281761"/>
    </source>
</evidence>
<protein>
    <submittedName>
        <fullName evidence="2">Meckelin</fullName>
    </submittedName>
</protein>
<proteinExistence type="predicted"/>